<accession>A0A1V9Z226</accession>
<evidence type="ECO:0000256" key="4">
    <source>
        <dbReference type="SAM" id="MobiDB-lite"/>
    </source>
</evidence>
<dbReference type="Gene3D" id="3.40.50.150">
    <property type="entry name" value="Vaccinia Virus protein VP39"/>
    <property type="match status" value="1"/>
</dbReference>
<dbReference type="InterPro" id="IPR051821">
    <property type="entry name" value="Asp/Asn_beta-hydroxylase"/>
</dbReference>
<feature type="region of interest" description="Disordered" evidence="4">
    <location>
        <begin position="266"/>
        <end position="293"/>
    </location>
</feature>
<evidence type="ECO:0000256" key="1">
    <source>
        <dbReference type="ARBA" id="ARBA00007730"/>
    </source>
</evidence>
<dbReference type="Pfam" id="PF05118">
    <property type="entry name" value="Asp_Arg_Hydrox"/>
    <property type="match status" value="1"/>
</dbReference>
<dbReference type="Gene3D" id="2.60.120.330">
    <property type="entry name" value="B-lactam Antibiotic, Isopenicillin N Synthase, Chain"/>
    <property type="match status" value="1"/>
</dbReference>
<evidence type="ECO:0000313" key="8">
    <source>
        <dbReference type="Proteomes" id="UP000243217"/>
    </source>
</evidence>
<comment type="similarity">
    <text evidence="1">Belongs to the aspartyl/asparaginyl beta-hydroxylase family.</text>
</comment>
<feature type="domain" description="Methyltransferase" evidence="6">
    <location>
        <begin position="66"/>
        <end position="184"/>
    </location>
</feature>
<sequence>MPLDYDVFYSSDAVSNGLIPFCNIGMHPLDIAAKVIEVPQAYQSQLYRSAMQLPIVNDALRSLERIQVLDVGCGTGAGLHVIHKTLENFCRGHLSIVGIDKCQIAIKHSKKFHSKHKVLHYDVEKRMSAFSRDKFDLVVGIQSLQECSAASLDELQRIMKPHALLVMADFVCPQQTFDFLNIISTHPNFKLVFQKDASYHATLAAKAGSPGLRNVLNECVNDKQLQKIMADMLILKKTKIYEDLRLGNIQFGFFCFEYVPTTTTDEDKNVENEHERWESDQSCSDDDDDDIDDSANPSYYDYKEIYPQLELLRSNYTTIQKEALKAQLSHDWPNWPEDHYIGEDGEWRVFPLCYTFPAWDASKTTWVSGTCVQCPNTVALLKQIPGIRTALFSKLGPQTTLGAHRGWADLANDILRCHVGLDVPQFDANIPEATDEEASCCIVVSGESRAQANGRVFVFDDSKIHYAFNHHPSKSRCILILDLYRPDHLPRGMARGGHTDELDDFIEQYNAAMNC</sequence>
<dbReference type="GO" id="GO:0016020">
    <property type="term" value="C:membrane"/>
    <property type="evidence" value="ECO:0007669"/>
    <property type="project" value="TreeGrafter"/>
</dbReference>
<dbReference type="OrthoDB" id="438431at2759"/>
<keyword evidence="2" id="KW-0223">Dioxygenase</keyword>
<dbReference type="GO" id="GO:0051213">
    <property type="term" value="F:dioxygenase activity"/>
    <property type="evidence" value="ECO:0007669"/>
    <property type="project" value="UniProtKB-KW"/>
</dbReference>
<dbReference type="SUPFAM" id="SSF53335">
    <property type="entry name" value="S-adenosyl-L-methionine-dependent methyltransferases"/>
    <property type="match status" value="1"/>
</dbReference>
<organism evidence="7 8">
    <name type="scientific">Thraustotheca clavata</name>
    <dbReference type="NCBI Taxonomy" id="74557"/>
    <lineage>
        <taxon>Eukaryota</taxon>
        <taxon>Sar</taxon>
        <taxon>Stramenopiles</taxon>
        <taxon>Oomycota</taxon>
        <taxon>Saprolegniomycetes</taxon>
        <taxon>Saprolegniales</taxon>
        <taxon>Achlyaceae</taxon>
        <taxon>Thraustotheca</taxon>
    </lineage>
</organism>
<dbReference type="InterPro" id="IPR025714">
    <property type="entry name" value="Methyltranfer_dom"/>
</dbReference>
<feature type="domain" description="Aspartyl/asparaginy/proline hydroxylase" evidence="5">
    <location>
        <begin position="314"/>
        <end position="486"/>
    </location>
</feature>
<dbReference type="PANTHER" id="PTHR46332:SF5">
    <property type="entry name" value="ASPARTATE BETA-HYDROXYLASE DOMAIN CONTAINING 2"/>
    <property type="match status" value="1"/>
</dbReference>
<dbReference type="Pfam" id="PF13847">
    <property type="entry name" value="Methyltransf_31"/>
    <property type="match status" value="1"/>
</dbReference>
<evidence type="ECO:0008006" key="9">
    <source>
        <dbReference type="Google" id="ProtNLM"/>
    </source>
</evidence>
<dbReference type="PANTHER" id="PTHR46332">
    <property type="entry name" value="ASPARTATE BETA-HYDROXYLASE DOMAIN-CONTAINING PROTEIN 2"/>
    <property type="match status" value="1"/>
</dbReference>
<evidence type="ECO:0000259" key="5">
    <source>
        <dbReference type="Pfam" id="PF05118"/>
    </source>
</evidence>
<dbReference type="Proteomes" id="UP000243217">
    <property type="component" value="Unassembled WGS sequence"/>
</dbReference>
<proteinExistence type="inferred from homology"/>
<keyword evidence="3" id="KW-0560">Oxidoreductase</keyword>
<evidence type="ECO:0000256" key="2">
    <source>
        <dbReference type="ARBA" id="ARBA00022964"/>
    </source>
</evidence>
<keyword evidence="8" id="KW-1185">Reference proteome</keyword>
<evidence type="ECO:0000256" key="3">
    <source>
        <dbReference type="ARBA" id="ARBA00023002"/>
    </source>
</evidence>
<reference evidence="7 8" key="1">
    <citation type="journal article" date="2014" name="Genome Biol. Evol.">
        <title>The secreted proteins of Achlya hypogyna and Thraustotheca clavata identify the ancestral oomycete secretome and reveal gene acquisitions by horizontal gene transfer.</title>
        <authorList>
            <person name="Misner I."/>
            <person name="Blouin N."/>
            <person name="Leonard G."/>
            <person name="Richards T.A."/>
            <person name="Lane C.E."/>
        </authorList>
    </citation>
    <scope>NUCLEOTIDE SEQUENCE [LARGE SCALE GENOMIC DNA]</scope>
    <source>
        <strain evidence="7 8">ATCC 34112</strain>
    </source>
</reference>
<dbReference type="InterPro" id="IPR029063">
    <property type="entry name" value="SAM-dependent_MTases_sf"/>
</dbReference>
<dbReference type="InterPro" id="IPR027443">
    <property type="entry name" value="IPNS-like_sf"/>
</dbReference>
<gene>
    <name evidence="7" type="ORF">THRCLA_08819</name>
</gene>
<dbReference type="InterPro" id="IPR007803">
    <property type="entry name" value="Asp/Arg/Pro-Hydrxlase"/>
</dbReference>
<feature type="compositionally biased region" description="Basic and acidic residues" evidence="4">
    <location>
        <begin position="266"/>
        <end position="279"/>
    </location>
</feature>
<comment type="caution">
    <text evidence="7">The sequence shown here is derived from an EMBL/GenBank/DDBJ whole genome shotgun (WGS) entry which is preliminary data.</text>
</comment>
<name>A0A1V9Z226_9STRA</name>
<dbReference type="CDD" id="cd02440">
    <property type="entry name" value="AdoMet_MTases"/>
    <property type="match status" value="1"/>
</dbReference>
<evidence type="ECO:0000259" key="6">
    <source>
        <dbReference type="Pfam" id="PF13847"/>
    </source>
</evidence>
<dbReference type="AlphaFoldDB" id="A0A1V9Z226"/>
<dbReference type="STRING" id="74557.A0A1V9Z226"/>
<dbReference type="EMBL" id="JNBS01002365">
    <property type="protein sequence ID" value="OQR92011.1"/>
    <property type="molecule type" value="Genomic_DNA"/>
</dbReference>
<dbReference type="SUPFAM" id="SSF51197">
    <property type="entry name" value="Clavaminate synthase-like"/>
    <property type="match status" value="1"/>
</dbReference>
<protein>
    <recommendedName>
        <fullName evidence="9">Aspartyl/asparaginy/proline hydroxylase domain-containing protein</fullName>
    </recommendedName>
</protein>
<evidence type="ECO:0000313" key="7">
    <source>
        <dbReference type="EMBL" id="OQR92011.1"/>
    </source>
</evidence>
<feature type="compositionally biased region" description="Acidic residues" evidence="4">
    <location>
        <begin position="283"/>
        <end position="293"/>
    </location>
</feature>